<dbReference type="RefSeq" id="WP_005443677.1">
    <property type="nucleotide sequence ID" value="NZ_CM001466.1"/>
</dbReference>
<feature type="compositionally biased region" description="Low complexity" evidence="3">
    <location>
        <begin position="215"/>
        <end position="248"/>
    </location>
</feature>
<organism evidence="5 6">
    <name type="scientific">Saccharomonospora azurea NA-128</name>
    <dbReference type="NCBI Taxonomy" id="882081"/>
    <lineage>
        <taxon>Bacteria</taxon>
        <taxon>Bacillati</taxon>
        <taxon>Actinomycetota</taxon>
        <taxon>Actinomycetes</taxon>
        <taxon>Pseudonocardiales</taxon>
        <taxon>Pseudonocardiaceae</taxon>
        <taxon>Saccharomonospora</taxon>
    </lineage>
</organism>
<evidence type="ECO:0000256" key="1">
    <source>
        <dbReference type="ARBA" id="ARBA00023015"/>
    </source>
</evidence>
<feature type="region of interest" description="Disordered" evidence="3">
    <location>
        <begin position="170"/>
        <end position="202"/>
    </location>
</feature>
<dbReference type="InterPro" id="IPR041916">
    <property type="entry name" value="Anti_sigma_zinc_sf"/>
</dbReference>
<feature type="region of interest" description="Disordered" evidence="3">
    <location>
        <begin position="215"/>
        <end position="270"/>
    </location>
</feature>
<protein>
    <recommendedName>
        <fullName evidence="4">Putative zinc-finger domain-containing protein</fullName>
    </recommendedName>
</protein>
<evidence type="ECO:0000259" key="4">
    <source>
        <dbReference type="Pfam" id="PF13490"/>
    </source>
</evidence>
<dbReference type="OrthoDB" id="4775043at2"/>
<evidence type="ECO:0000256" key="3">
    <source>
        <dbReference type="SAM" id="MobiDB-lite"/>
    </source>
</evidence>
<keyword evidence="6" id="KW-1185">Reference proteome</keyword>
<accession>H8G6R8</accession>
<dbReference type="EMBL" id="CM001466">
    <property type="protein sequence ID" value="EHY90338.1"/>
    <property type="molecule type" value="Genomic_DNA"/>
</dbReference>
<keyword evidence="2" id="KW-0804">Transcription</keyword>
<dbReference type="Pfam" id="PF13490">
    <property type="entry name" value="zf-HC2"/>
    <property type="match status" value="1"/>
</dbReference>
<evidence type="ECO:0000313" key="6">
    <source>
        <dbReference type="Proteomes" id="UP000004705"/>
    </source>
</evidence>
<dbReference type="Gene3D" id="1.10.10.1320">
    <property type="entry name" value="Anti-sigma factor, zinc-finger domain"/>
    <property type="match status" value="1"/>
</dbReference>
<dbReference type="InterPro" id="IPR027383">
    <property type="entry name" value="Znf_put"/>
</dbReference>
<gene>
    <name evidence="5" type="ORF">SacazDRAFT_03465</name>
</gene>
<evidence type="ECO:0000313" key="5">
    <source>
        <dbReference type="EMBL" id="EHY90338.1"/>
    </source>
</evidence>
<evidence type="ECO:0000256" key="2">
    <source>
        <dbReference type="ARBA" id="ARBA00023163"/>
    </source>
</evidence>
<keyword evidence="1" id="KW-0805">Transcription regulation</keyword>
<sequence>MTVGKGWGMAESHLLPDAVVAFVDQELSLGAQERAAAHLAHCPRCSAEVAAQRSASAAVRQASTPTISAGFLASLREIPQTVDLPNTPDNLAVGADGQVMAVQRPDRVAGLREGLPPGALGTSAPLGTSPTVLGSGPRLFGGRGKRASQGAGVVVSGLVLGALALVATTGGDGSSVEADTESTGTPRTGVLPAAKMGTHQDSPATAYVTTAGDTTATSWSSSAPTSSPVPPVSSVSSTLPTSTVPASTESAVPTTSVVQGAEAAPTGAPR</sequence>
<dbReference type="Proteomes" id="UP000004705">
    <property type="component" value="Chromosome"/>
</dbReference>
<feature type="compositionally biased region" description="Polar residues" evidence="3">
    <location>
        <begin position="249"/>
        <end position="258"/>
    </location>
</feature>
<reference evidence="5 6" key="1">
    <citation type="journal article" date="2012" name="Stand. Genomic Sci.">
        <title>Genome sequence of the soil bacterium Saccharomonospora azurea type strain (NA-128(T)).</title>
        <authorList>
            <person name="Klenk H.P."/>
            <person name="Held B."/>
            <person name="Lucas S."/>
            <person name="Lapidus A."/>
            <person name="Copeland A."/>
            <person name="Hammon N."/>
            <person name="Pitluck S."/>
            <person name="Goodwin L.A."/>
            <person name="Han C."/>
            <person name="Tapia R."/>
            <person name="Brambilla E.M."/>
            <person name="Potter G."/>
            <person name="Land M."/>
            <person name="Ivanova N."/>
            <person name="Rohde M."/>
            <person name="Goker M."/>
            <person name="Detter J.C."/>
            <person name="Kyrpides N.C."/>
            <person name="Woyke T."/>
        </authorList>
    </citation>
    <scope>NUCLEOTIDE SEQUENCE [LARGE SCALE GENOMIC DNA]</scope>
    <source>
        <strain evidence="5 6">NA-128</strain>
    </source>
</reference>
<dbReference type="AlphaFoldDB" id="H8G6R8"/>
<feature type="domain" description="Putative zinc-finger" evidence="4">
    <location>
        <begin position="19"/>
        <end position="45"/>
    </location>
</feature>
<proteinExistence type="predicted"/>
<dbReference type="HOGENOM" id="CLU_082121_0_0_11"/>
<name>H8G6R8_9PSEU</name>